<name>A0A383CE14_9ZZZZ</name>
<accession>A0A383CE14</accession>
<organism evidence="1">
    <name type="scientific">marine metagenome</name>
    <dbReference type="NCBI Taxonomy" id="408172"/>
    <lineage>
        <taxon>unclassified sequences</taxon>
        <taxon>metagenomes</taxon>
        <taxon>ecological metagenomes</taxon>
    </lineage>
</organism>
<reference evidence="1" key="1">
    <citation type="submission" date="2018-05" db="EMBL/GenBank/DDBJ databases">
        <authorList>
            <person name="Lanie J.A."/>
            <person name="Ng W.-L."/>
            <person name="Kazmierczak K.M."/>
            <person name="Andrzejewski T.M."/>
            <person name="Davidsen T.M."/>
            <person name="Wayne K.J."/>
            <person name="Tettelin H."/>
            <person name="Glass J.I."/>
            <person name="Rusch D."/>
            <person name="Podicherti R."/>
            <person name="Tsui H.-C.T."/>
            <person name="Winkler M.E."/>
        </authorList>
    </citation>
    <scope>NUCLEOTIDE SEQUENCE</scope>
</reference>
<protein>
    <submittedName>
        <fullName evidence="1">Uncharacterized protein</fullName>
    </submittedName>
</protein>
<dbReference type="EMBL" id="UINC01208207">
    <property type="protein sequence ID" value="SVE30636.1"/>
    <property type="molecule type" value="Genomic_DNA"/>
</dbReference>
<dbReference type="AlphaFoldDB" id="A0A383CE14"/>
<evidence type="ECO:0000313" key="1">
    <source>
        <dbReference type="EMBL" id="SVE30636.1"/>
    </source>
</evidence>
<gene>
    <name evidence="1" type="ORF">METZ01_LOCUS483490</name>
</gene>
<proteinExistence type="predicted"/>
<sequence length="168" mass="17486">MSKAREIADLLDVGGDVLLDRLDNLPAGAAPDWNTLLNKPTLAPSATTDTTNADNITSGTMLVGRIGTGANNSTTYLRGDGTWTTNCTNFANCTNCGTSGTLNSLTTLGEVELTHDEWPSTSTPWGACNCGGPTRKFYELVDSGQTMVSSLSGTQATCACNCDCACNC</sequence>